<evidence type="ECO:0000256" key="8">
    <source>
        <dbReference type="SAM" id="SignalP"/>
    </source>
</evidence>
<dbReference type="InterPro" id="IPR001179">
    <property type="entry name" value="PPIase_FKBP_dom"/>
</dbReference>
<name>A0A8H4R0A8_9AGAR</name>
<dbReference type="PROSITE" id="PS50837">
    <property type="entry name" value="NACHT"/>
    <property type="match status" value="1"/>
</dbReference>
<dbReference type="PROSITE" id="PS50059">
    <property type="entry name" value="FKBP_PPIASE"/>
    <property type="match status" value="1"/>
</dbReference>
<feature type="region of interest" description="Disordered" evidence="7">
    <location>
        <begin position="1371"/>
        <end position="1413"/>
    </location>
</feature>
<evidence type="ECO:0000256" key="2">
    <source>
        <dbReference type="ARBA" id="ARBA00013194"/>
    </source>
</evidence>
<keyword evidence="4 6" id="KW-0697">Rotamase</keyword>
<feature type="domain" description="R3H" evidence="12">
    <location>
        <begin position="1912"/>
        <end position="1976"/>
    </location>
</feature>
<dbReference type="Gene3D" id="3.10.50.40">
    <property type="match status" value="1"/>
</dbReference>
<dbReference type="InterPro" id="IPR027417">
    <property type="entry name" value="P-loop_NTPase"/>
</dbReference>
<feature type="compositionally biased region" description="Acidic residues" evidence="7">
    <location>
        <begin position="1679"/>
        <end position="1703"/>
    </location>
</feature>
<evidence type="ECO:0000256" key="3">
    <source>
        <dbReference type="ARBA" id="ARBA00022737"/>
    </source>
</evidence>
<dbReference type="Gene3D" id="3.30.1370.50">
    <property type="entry name" value="R3H-like domain"/>
    <property type="match status" value="1"/>
</dbReference>
<dbReference type="GO" id="GO:0003755">
    <property type="term" value="F:peptidyl-prolyl cis-trans isomerase activity"/>
    <property type="evidence" value="ECO:0007669"/>
    <property type="project" value="UniProtKB-KW"/>
</dbReference>
<keyword evidence="5 6" id="KW-0413">Isomerase</keyword>
<dbReference type="GO" id="GO:0003676">
    <property type="term" value="F:nucleic acid binding"/>
    <property type="evidence" value="ECO:0007669"/>
    <property type="project" value="UniProtKB-UniRule"/>
</dbReference>
<dbReference type="PROSITE" id="PS51061">
    <property type="entry name" value="R3H"/>
    <property type="match status" value="1"/>
</dbReference>
<feature type="region of interest" description="Disordered" evidence="7">
    <location>
        <begin position="1461"/>
        <end position="1488"/>
    </location>
</feature>
<comment type="catalytic activity">
    <reaction evidence="1 6">
        <text>[protein]-peptidylproline (omega=180) = [protein]-peptidylproline (omega=0)</text>
        <dbReference type="Rhea" id="RHEA:16237"/>
        <dbReference type="Rhea" id="RHEA-COMP:10747"/>
        <dbReference type="Rhea" id="RHEA-COMP:10748"/>
        <dbReference type="ChEBI" id="CHEBI:83833"/>
        <dbReference type="ChEBI" id="CHEBI:83834"/>
        <dbReference type="EC" id="5.2.1.8"/>
    </reaction>
</comment>
<evidence type="ECO:0000256" key="6">
    <source>
        <dbReference type="PROSITE-ProRule" id="PRU00277"/>
    </source>
</evidence>
<feature type="compositionally biased region" description="Basic and acidic residues" evidence="7">
    <location>
        <begin position="1616"/>
        <end position="1636"/>
    </location>
</feature>
<evidence type="ECO:0000313" key="13">
    <source>
        <dbReference type="EMBL" id="KAF4620975.1"/>
    </source>
</evidence>
<proteinExistence type="predicted"/>
<dbReference type="InterPro" id="IPR056884">
    <property type="entry name" value="NPHP3-like_N"/>
</dbReference>
<feature type="region of interest" description="Disordered" evidence="7">
    <location>
        <begin position="1838"/>
        <end position="1890"/>
    </location>
</feature>
<accession>A0A8H4R0A8</accession>
<feature type="compositionally biased region" description="Acidic residues" evidence="7">
    <location>
        <begin position="1259"/>
        <end position="1269"/>
    </location>
</feature>
<dbReference type="PANTHER" id="PTHR14195">
    <property type="entry name" value="G PATCH DOMAIN CONTAINING PROTEIN 2"/>
    <property type="match status" value="1"/>
</dbReference>
<dbReference type="SUPFAM" id="SSF82708">
    <property type="entry name" value="R3H domain"/>
    <property type="match status" value="1"/>
</dbReference>
<dbReference type="SUPFAM" id="SSF52540">
    <property type="entry name" value="P-loop containing nucleoside triphosphate hydrolases"/>
    <property type="match status" value="1"/>
</dbReference>
<keyword evidence="14" id="KW-1185">Reference proteome</keyword>
<dbReference type="InterPro" id="IPR000467">
    <property type="entry name" value="G_patch_dom"/>
</dbReference>
<dbReference type="InterPro" id="IPR001374">
    <property type="entry name" value="R3H_dom"/>
</dbReference>
<feature type="domain" description="PPIase FKBP-type" evidence="9">
    <location>
        <begin position="47"/>
        <end position="128"/>
    </location>
</feature>
<protein>
    <recommendedName>
        <fullName evidence="2 6">peptidylprolyl isomerase</fullName>
        <ecNumber evidence="2 6">5.2.1.8</ecNumber>
    </recommendedName>
</protein>
<keyword evidence="3" id="KW-0677">Repeat</keyword>
<sequence length="2078" mass="232885">MKLFAWLTGALFATAAMASDNAKKAPTELQIETTFKPEDCTVFAQKGDSIEVHYTGTLFSDGKQFDSSVERGKPLPLTLGVGQVIKGWDEGLKGMCVGEKRTLTIPADMAYGARGAGGVIPPNAALVFTSDSSTNVLWLFGPAGAGKSSIMQRIAEVLRDENSPLYAGSFFFARDVPERERGTALFITLAYQIAHCIPGMKHLVSEAVTSNPTFASKTMEAQLQTLIIEPLKALHSTVPPTKIAPIVIIDGLDECDTLVEQQGILACITKAMERHGIPLRFLIASRSEYWIQQSFSVNPLKGYTTRLCLDDFKYESDSDIETFLRDGFDKIHNENQDVMVSVKRPWPTAEVIQHFISMASGQFVYASTILKFVGDYTNDFLDPQTKLDILLAPDREKKASAFTNLDMLYSRILSVYPRKDALKSVIGGILLHMQPTAIHLFLGVSQNEISMALRAISSLVVVTQPCFELDDDPDLDALIGTPDFVIDFSHRSFPEFLEDERRSGEFYLEAQTLAERAFDAACDWVIQGILNQSKREDTMVYDTFWSRFLGTRVIRAVPVEKLFQALKNFASVVTDLVNLHGRQLRDGKHRVRYLKYIIELIEFDYHTETYQPYLQTLACDHPDAWETTIKMLRREIKTIYHHSFRFHASHPAILSMLKCLAYFIKRVSLWELTQIPAIDFLAVKTFIMNNSDFLTIQWHNPDLTSLDNQRVAETDYPSYFIDLSYIDRDDSFGKLCFDMVNVGSRYFCTLYFNHLGDICNGEVELYDSPGALFEMCIDTLSHADVSRPLEWRGLVEALERYDWDNIAPFCETHSPFELNLATAAAGFLGRMLEEVLSCDESQGLARHILKVIAKIHNGKVGMLQTANYGLLYFHNTVLNITSSVDIEVIPMANTAMGFAVKEIFTQTDYSTLAGHYNSSWSLEAGELSYFWAFTDQIERLYTMLEGNPLYPEARTIIDRTAVFTLYAESFLNVTARQLFGQLHPDYMTDYTVSKRYGLEEIPLPLWFDHAHPTNTIIQALRVIRHVCSVLPETAKNFLYDHWFSDGYLLPIAQFLERFHYLERHFSLNFLTNLPFLLTIILFIVTLDFAIQWPEAMDEVVEEIVEDIEVGEVGVMGFRARAILKTRLISRSKPLPTRAVRRKALKEAASVVDAAEEPILRQILAVQHPIVDEDVVLEGTIPQGGVEGTTLPEGVEEDNSNLLGEEEALGLPEVVDEEEENEELLKPGVEEVDETEQSHIPTADRVFRVFSGRDVPPTDSDSDDDDDEEKEEIEEVDFNEIDKLFSTTETVKTTSIRKSKLAETISTLEEQTFTGFYVDSKPADVEVENLAKLVDETLSTTDVDDAHTSVPEDVDMPTAAQEDVPPFTIDVKPSPIPEELAPSEATSPSTLREQSTDIPQEKAPAEATPSVEEPMDSSPLFMIDVQPTPVLAELAPSESVPPAVLRDQEEEDDIIVYVAPHPRKSELGAEETSTAKKAPTEGPDTSHFVPYAPSATLLATAVPPIQPPPSFSSVSFSFSQSATPSKQSRLVIPPLSTPRQAKVFKRRKEVVVKKKRAKTSFGAFGAMREEAMLHPRDPRKHERRRGDSDLDWGDSEDDNGSDVDEIDEGLQALLNAKGKDKGKGKAQDDVEDDHGMDVDPDLQPGMAAMQSFVGGLLGKNAGQHKTMDDAMIEDMIRREDEEEEDERTSDDDSSEDESEEDVLAVEEAMLISESLEFEDDLKDGSDDSDDDSDEDEDMTPRTSFQARLERLRNKSRSRKVADTSVDDMADSDEDREDFLNRNMTWAEQDEDFIKEIHDMLDEHEDILKGKDRKKRNALFRSIQNGSFDLDDDDFGFTPAKKKKDKKNSLPAELQAQWDKDRAAKAERKKQRERERLENAADPMSKKKGGKKGRKAMLAAAALDPTITVLPNRIIDMVTLVQQIRRFINDLDGPGTMSLPPTNKETRKNVHEMAIAFNLKSVSKGKGDARYTTLTKTSRTGLNVDERKVAKIVRRSGGAGSRGDSFIYEKKSKVSTVMPRHREGEEVGKAAPKLTESNLGFRLLAMMGWSEGVRIGHTGGLDAPLTAIIKHTKLGLGATK</sequence>
<evidence type="ECO:0000259" key="9">
    <source>
        <dbReference type="PROSITE" id="PS50059"/>
    </source>
</evidence>
<evidence type="ECO:0000259" key="11">
    <source>
        <dbReference type="PROSITE" id="PS50837"/>
    </source>
</evidence>
<feature type="compositionally biased region" description="Polar residues" evidence="7">
    <location>
        <begin position="1383"/>
        <end position="1397"/>
    </location>
</feature>
<dbReference type="Pfam" id="PF00254">
    <property type="entry name" value="FKBP_C"/>
    <property type="match status" value="1"/>
</dbReference>
<feature type="domain" description="G-patch" evidence="10">
    <location>
        <begin position="2034"/>
        <end position="2078"/>
    </location>
</feature>
<dbReference type="EMBL" id="JAACJL010000015">
    <property type="protein sequence ID" value="KAF4620975.1"/>
    <property type="molecule type" value="Genomic_DNA"/>
</dbReference>
<organism evidence="13 14">
    <name type="scientific">Agrocybe pediades</name>
    <dbReference type="NCBI Taxonomy" id="84607"/>
    <lineage>
        <taxon>Eukaryota</taxon>
        <taxon>Fungi</taxon>
        <taxon>Dikarya</taxon>
        <taxon>Basidiomycota</taxon>
        <taxon>Agaricomycotina</taxon>
        <taxon>Agaricomycetes</taxon>
        <taxon>Agaricomycetidae</taxon>
        <taxon>Agaricales</taxon>
        <taxon>Agaricineae</taxon>
        <taxon>Strophariaceae</taxon>
        <taxon>Agrocybe</taxon>
    </lineage>
</organism>
<dbReference type="FunFam" id="3.10.50.40:FF:000006">
    <property type="entry name" value="Peptidyl-prolyl cis-trans isomerase"/>
    <property type="match status" value="1"/>
</dbReference>
<dbReference type="Proteomes" id="UP000521872">
    <property type="component" value="Unassembled WGS sequence"/>
</dbReference>
<feature type="region of interest" description="Disordered" evidence="7">
    <location>
        <begin position="1568"/>
        <end position="1771"/>
    </location>
</feature>
<feature type="region of interest" description="Disordered" evidence="7">
    <location>
        <begin position="1508"/>
        <end position="1529"/>
    </location>
</feature>
<keyword evidence="8" id="KW-0732">Signal</keyword>
<dbReference type="PROSITE" id="PS50174">
    <property type="entry name" value="G_PATCH"/>
    <property type="match status" value="1"/>
</dbReference>
<dbReference type="SUPFAM" id="SSF54534">
    <property type="entry name" value="FKBP-like"/>
    <property type="match status" value="1"/>
</dbReference>
<feature type="chain" id="PRO_5034836411" description="peptidylprolyl isomerase" evidence="8">
    <location>
        <begin position="19"/>
        <end position="2078"/>
    </location>
</feature>
<evidence type="ECO:0000313" key="14">
    <source>
        <dbReference type="Proteomes" id="UP000521872"/>
    </source>
</evidence>
<evidence type="ECO:0000256" key="7">
    <source>
        <dbReference type="SAM" id="MobiDB-lite"/>
    </source>
</evidence>
<dbReference type="InterPro" id="IPR036867">
    <property type="entry name" value="R3H_dom_sf"/>
</dbReference>
<dbReference type="Pfam" id="PF24883">
    <property type="entry name" value="NPHP3_N"/>
    <property type="match status" value="1"/>
</dbReference>
<feature type="compositionally biased region" description="Low complexity" evidence="7">
    <location>
        <begin position="1510"/>
        <end position="1524"/>
    </location>
</feature>
<feature type="compositionally biased region" description="Acidic residues" evidence="7">
    <location>
        <begin position="1588"/>
        <end position="1607"/>
    </location>
</feature>
<dbReference type="EC" id="5.2.1.8" evidence="2 6"/>
<gene>
    <name evidence="13" type="ORF">D9613_000120</name>
</gene>
<feature type="signal peptide" evidence="8">
    <location>
        <begin position="1"/>
        <end position="18"/>
    </location>
</feature>
<feature type="compositionally biased region" description="Basic and acidic residues" evidence="7">
    <location>
        <begin position="1856"/>
        <end position="1877"/>
    </location>
</feature>
<reference evidence="13 14" key="1">
    <citation type="submission" date="2019-12" db="EMBL/GenBank/DDBJ databases">
        <authorList>
            <person name="Floudas D."/>
            <person name="Bentzer J."/>
            <person name="Ahren D."/>
            <person name="Johansson T."/>
            <person name="Persson P."/>
            <person name="Tunlid A."/>
        </authorList>
    </citation>
    <scope>NUCLEOTIDE SEQUENCE [LARGE SCALE GENOMIC DNA]</scope>
    <source>
        <strain evidence="13 14">CBS 102.39</strain>
    </source>
</reference>
<dbReference type="Pfam" id="PF01424">
    <property type="entry name" value="R3H"/>
    <property type="match status" value="1"/>
</dbReference>
<feature type="compositionally biased region" description="Acidic residues" evidence="7">
    <location>
        <begin position="1714"/>
        <end position="1736"/>
    </location>
</feature>
<evidence type="ECO:0000259" key="10">
    <source>
        <dbReference type="PROSITE" id="PS50174"/>
    </source>
</evidence>
<evidence type="ECO:0000259" key="12">
    <source>
        <dbReference type="PROSITE" id="PS51061"/>
    </source>
</evidence>
<feature type="domain" description="NACHT" evidence="11">
    <location>
        <begin position="135"/>
        <end position="254"/>
    </location>
</feature>
<evidence type="ECO:0000256" key="5">
    <source>
        <dbReference type="ARBA" id="ARBA00023235"/>
    </source>
</evidence>
<dbReference type="InterPro" id="IPR051189">
    <property type="entry name" value="Splicing_assoc_domain"/>
</dbReference>
<evidence type="ECO:0000256" key="1">
    <source>
        <dbReference type="ARBA" id="ARBA00000971"/>
    </source>
</evidence>
<feature type="compositionally biased region" description="Basic and acidic residues" evidence="7">
    <location>
        <begin position="1568"/>
        <end position="1587"/>
    </location>
</feature>
<evidence type="ECO:0000256" key="4">
    <source>
        <dbReference type="ARBA" id="ARBA00023110"/>
    </source>
</evidence>
<feature type="region of interest" description="Disordered" evidence="7">
    <location>
        <begin position="1249"/>
        <end position="1269"/>
    </location>
</feature>
<dbReference type="InterPro" id="IPR046357">
    <property type="entry name" value="PPIase_dom_sf"/>
</dbReference>
<dbReference type="InterPro" id="IPR007111">
    <property type="entry name" value="NACHT_NTPase"/>
</dbReference>
<comment type="caution">
    <text evidence="13">The sequence shown here is derived from an EMBL/GenBank/DDBJ whole genome shotgun (WGS) entry which is preliminary data.</text>
</comment>
<dbReference type="Gene3D" id="3.40.50.300">
    <property type="entry name" value="P-loop containing nucleotide triphosphate hydrolases"/>
    <property type="match status" value="1"/>
</dbReference>